<comment type="caution">
    <text evidence="1">The sequence shown here is derived from an EMBL/GenBank/DDBJ whole genome shotgun (WGS) entry which is preliminary data.</text>
</comment>
<gene>
    <name evidence="1" type="ORF">K7432_009756</name>
</gene>
<protein>
    <recommendedName>
        <fullName evidence="3">RNA ligase/cyclic nucleotide phosphodiesterase family protein</fullName>
    </recommendedName>
</protein>
<sequence length="246" mass="28412">MTSELILYLEPSRHSALSAQTQQFYEASRLQPFSNNEALRYPIHSTMVGFFNRPISPSAPLPDGLGSLIEYLENSIPRLSQSLKSQPFQSLDGVQTKPPVLIQGYVRPSPDSLLIALLPSDELSELVLDLCQQFPSLGLRLKRINHLSLCYWDASEMIRRNAMSEKEQSQRARWVDQAYALAYEKIPMLRPLCNQEDDQSQVQQQQEQRSRYVLNESWDIVLYEILGRDKTNDLPYPLQELKRWTL</sequence>
<accession>A0ABR2WPS3</accession>
<reference evidence="1 2" key="1">
    <citation type="submission" date="2023-04" db="EMBL/GenBank/DDBJ databases">
        <title>Genome of Basidiobolus ranarum AG-B5.</title>
        <authorList>
            <person name="Stajich J.E."/>
            <person name="Carter-House D."/>
            <person name="Gryganskyi A."/>
        </authorList>
    </citation>
    <scope>NUCLEOTIDE SEQUENCE [LARGE SCALE GENOMIC DNA]</scope>
    <source>
        <strain evidence="1 2">AG-B5</strain>
    </source>
</reference>
<evidence type="ECO:0000313" key="2">
    <source>
        <dbReference type="Proteomes" id="UP001479436"/>
    </source>
</evidence>
<proteinExistence type="predicted"/>
<organism evidence="1 2">
    <name type="scientific">Basidiobolus ranarum</name>
    <dbReference type="NCBI Taxonomy" id="34480"/>
    <lineage>
        <taxon>Eukaryota</taxon>
        <taxon>Fungi</taxon>
        <taxon>Fungi incertae sedis</taxon>
        <taxon>Zoopagomycota</taxon>
        <taxon>Entomophthoromycotina</taxon>
        <taxon>Basidiobolomycetes</taxon>
        <taxon>Basidiobolales</taxon>
        <taxon>Basidiobolaceae</taxon>
        <taxon>Basidiobolus</taxon>
    </lineage>
</organism>
<dbReference type="EMBL" id="JASJQH010000624">
    <property type="protein sequence ID" value="KAK9763499.1"/>
    <property type="molecule type" value="Genomic_DNA"/>
</dbReference>
<keyword evidence="2" id="KW-1185">Reference proteome</keyword>
<evidence type="ECO:0000313" key="1">
    <source>
        <dbReference type="EMBL" id="KAK9763499.1"/>
    </source>
</evidence>
<evidence type="ECO:0008006" key="3">
    <source>
        <dbReference type="Google" id="ProtNLM"/>
    </source>
</evidence>
<name>A0ABR2WPS3_9FUNG</name>
<dbReference type="Proteomes" id="UP001479436">
    <property type="component" value="Unassembled WGS sequence"/>
</dbReference>